<accession>A0ABV0Z6E9</accession>
<organism evidence="1 2">
    <name type="scientific">Ameca splendens</name>
    <dbReference type="NCBI Taxonomy" id="208324"/>
    <lineage>
        <taxon>Eukaryota</taxon>
        <taxon>Metazoa</taxon>
        <taxon>Chordata</taxon>
        <taxon>Craniata</taxon>
        <taxon>Vertebrata</taxon>
        <taxon>Euteleostomi</taxon>
        <taxon>Actinopterygii</taxon>
        <taxon>Neopterygii</taxon>
        <taxon>Teleostei</taxon>
        <taxon>Neoteleostei</taxon>
        <taxon>Acanthomorphata</taxon>
        <taxon>Ovalentaria</taxon>
        <taxon>Atherinomorphae</taxon>
        <taxon>Cyprinodontiformes</taxon>
        <taxon>Goodeidae</taxon>
        <taxon>Ameca</taxon>
    </lineage>
</organism>
<sequence>MRLLSCSITAGLNTQPATFICVSAHFCSALTRKDATSTPVPGFILFHLNLEVHQCKLFFFLFVFFTNKVRKFKPIHLKRFLKLKRDATQLLLISFPPFLRSELEVFPY</sequence>
<dbReference type="EMBL" id="JAHRIP010056431">
    <property type="protein sequence ID" value="MEQ2301799.1"/>
    <property type="molecule type" value="Genomic_DNA"/>
</dbReference>
<name>A0ABV0Z6E9_9TELE</name>
<comment type="caution">
    <text evidence="1">The sequence shown here is derived from an EMBL/GenBank/DDBJ whole genome shotgun (WGS) entry which is preliminary data.</text>
</comment>
<evidence type="ECO:0000313" key="1">
    <source>
        <dbReference type="EMBL" id="MEQ2301799.1"/>
    </source>
</evidence>
<evidence type="ECO:0000313" key="2">
    <source>
        <dbReference type="Proteomes" id="UP001469553"/>
    </source>
</evidence>
<gene>
    <name evidence="1" type="ORF">AMECASPLE_000072</name>
</gene>
<proteinExistence type="predicted"/>
<reference evidence="1 2" key="1">
    <citation type="submission" date="2021-06" db="EMBL/GenBank/DDBJ databases">
        <authorList>
            <person name="Palmer J.M."/>
        </authorList>
    </citation>
    <scope>NUCLEOTIDE SEQUENCE [LARGE SCALE GENOMIC DNA]</scope>
    <source>
        <strain evidence="1 2">AS_MEX2019</strain>
        <tissue evidence="1">Muscle</tissue>
    </source>
</reference>
<dbReference type="Proteomes" id="UP001469553">
    <property type="component" value="Unassembled WGS sequence"/>
</dbReference>
<protein>
    <submittedName>
        <fullName evidence="1">Uncharacterized protein</fullName>
    </submittedName>
</protein>
<keyword evidence="2" id="KW-1185">Reference proteome</keyword>